<evidence type="ECO:0000256" key="1">
    <source>
        <dbReference type="SAM" id="MobiDB-lite"/>
    </source>
</evidence>
<dbReference type="Proteomes" id="UP000410492">
    <property type="component" value="Unassembled WGS sequence"/>
</dbReference>
<feature type="region of interest" description="Disordered" evidence="1">
    <location>
        <begin position="206"/>
        <end position="228"/>
    </location>
</feature>
<evidence type="ECO:0000313" key="4">
    <source>
        <dbReference type="Proteomes" id="UP000410492"/>
    </source>
</evidence>
<keyword evidence="4" id="KW-1185">Reference proteome</keyword>
<gene>
    <name evidence="3" type="ORF">CALMAC_LOCUS13841</name>
</gene>
<dbReference type="OrthoDB" id="6776907at2759"/>
<dbReference type="InterPro" id="IPR044822">
    <property type="entry name" value="Myb_DNA-bind_4"/>
</dbReference>
<feature type="domain" description="Myb/SANT-like DNA-binding" evidence="2">
    <location>
        <begin position="2"/>
        <end position="60"/>
    </location>
</feature>
<sequence length="228" mass="26500">MKKLWERVASDIGQNYNIEISAAKCENRFKVLERNYKKVVDNNNRTGRARKIFEYQDEFDEMLGKRANINPQILLSSNETFISPIQKQTASTIVSDQPEPTVLSKVQDEPGPSSAQQLHIPEAGIRQAETPKSSKSNAVFKKLKKQTYRRRNDVFMEMREDMRQYYENKLKLETEKISLAKEKMKQNAKKLSLFEEYVKELRTFNRNHEAASNKQEKGDSSSATHHPL</sequence>
<evidence type="ECO:0000259" key="2">
    <source>
        <dbReference type="Pfam" id="PF13837"/>
    </source>
</evidence>
<protein>
    <recommendedName>
        <fullName evidence="2">Myb/SANT-like DNA-binding domain-containing protein</fullName>
    </recommendedName>
</protein>
<dbReference type="Pfam" id="PF13837">
    <property type="entry name" value="Myb_DNA-bind_4"/>
    <property type="match status" value="1"/>
</dbReference>
<evidence type="ECO:0000313" key="3">
    <source>
        <dbReference type="EMBL" id="VEN54339.1"/>
    </source>
</evidence>
<dbReference type="AlphaFoldDB" id="A0A653D2G2"/>
<accession>A0A653D2G2</accession>
<feature type="compositionally biased region" description="Basic and acidic residues" evidence="1">
    <location>
        <begin position="206"/>
        <end position="219"/>
    </location>
</feature>
<name>A0A653D2G2_CALMS</name>
<reference evidence="3 4" key="1">
    <citation type="submission" date="2019-01" db="EMBL/GenBank/DDBJ databases">
        <authorList>
            <person name="Sayadi A."/>
        </authorList>
    </citation>
    <scope>NUCLEOTIDE SEQUENCE [LARGE SCALE GENOMIC DNA]</scope>
</reference>
<dbReference type="EMBL" id="CAACVG010009851">
    <property type="protein sequence ID" value="VEN54339.1"/>
    <property type="molecule type" value="Genomic_DNA"/>
</dbReference>
<proteinExistence type="predicted"/>
<organism evidence="3 4">
    <name type="scientific">Callosobruchus maculatus</name>
    <name type="common">Southern cowpea weevil</name>
    <name type="synonym">Pulse bruchid</name>
    <dbReference type="NCBI Taxonomy" id="64391"/>
    <lineage>
        <taxon>Eukaryota</taxon>
        <taxon>Metazoa</taxon>
        <taxon>Ecdysozoa</taxon>
        <taxon>Arthropoda</taxon>
        <taxon>Hexapoda</taxon>
        <taxon>Insecta</taxon>
        <taxon>Pterygota</taxon>
        <taxon>Neoptera</taxon>
        <taxon>Endopterygota</taxon>
        <taxon>Coleoptera</taxon>
        <taxon>Polyphaga</taxon>
        <taxon>Cucujiformia</taxon>
        <taxon>Chrysomeloidea</taxon>
        <taxon>Chrysomelidae</taxon>
        <taxon>Bruchinae</taxon>
        <taxon>Bruchini</taxon>
        <taxon>Callosobruchus</taxon>
    </lineage>
</organism>